<dbReference type="EMBL" id="HACA01012460">
    <property type="protein sequence ID" value="CDW29821.1"/>
    <property type="molecule type" value="Transcribed_RNA"/>
</dbReference>
<sequence length="14" mass="1695">MMLNDKNMDDLNLK</sequence>
<evidence type="ECO:0000313" key="1">
    <source>
        <dbReference type="EMBL" id="CDW29821.1"/>
    </source>
</evidence>
<reference evidence="1" key="1">
    <citation type="submission" date="2014-05" db="EMBL/GenBank/DDBJ databases">
        <authorList>
            <person name="Chronopoulou M."/>
        </authorList>
    </citation>
    <scope>NUCLEOTIDE SEQUENCE</scope>
    <source>
        <tissue evidence="1">Whole organism</tissue>
    </source>
</reference>
<protein>
    <submittedName>
        <fullName evidence="1">Uncharacterized protein</fullName>
    </submittedName>
</protein>
<proteinExistence type="predicted"/>
<accession>A0A0K2TWR2</accession>
<organism evidence="1">
    <name type="scientific">Lepeophtheirus salmonis</name>
    <name type="common">Salmon louse</name>
    <name type="synonym">Caligus salmonis</name>
    <dbReference type="NCBI Taxonomy" id="72036"/>
    <lineage>
        <taxon>Eukaryota</taxon>
        <taxon>Metazoa</taxon>
        <taxon>Ecdysozoa</taxon>
        <taxon>Arthropoda</taxon>
        <taxon>Crustacea</taxon>
        <taxon>Multicrustacea</taxon>
        <taxon>Hexanauplia</taxon>
        <taxon>Copepoda</taxon>
        <taxon>Siphonostomatoida</taxon>
        <taxon>Caligidae</taxon>
        <taxon>Lepeophtheirus</taxon>
    </lineage>
</organism>
<name>A0A0K2TWR2_LEPSM</name>